<feature type="domain" description="Sec16 Sec23-binding" evidence="8">
    <location>
        <begin position="1630"/>
        <end position="1895"/>
    </location>
</feature>
<evidence type="ECO:0000313" key="10">
    <source>
        <dbReference type="EMBL" id="GAQ78521.1"/>
    </source>
</evidence>
<dbReference type="GO" id="GO:0012507">
    <property type="term" value="C:ER to Golgi transport vesicle membrane"/>
    <property type="evidence" value="ECO:0000318"/>
    <property type="project" value="GO_Central"/>
</dbReference>
<dbReference type="GO" id="GO:0070973">
    <property type="term" value="P:protein localization to endoplasmic reticulum exit site"/>
    <property type="evidence" value="ECO:0000318"/>
    <property type="project" value="GO_Central"/>
</dbReference>
<feature type="compositionally biased region" description="Pro residues" evidence="7">
    <location>
        <begin position="2509"/>
        <end position="2520"/>
    </location>
</feature>
<evidence type="ECO:0000256" key="4">
    <source>
        <dbReference type="ARBA" id="ARBA00022824"/>
    </source>
</evidence>
<reference evidence="10 11" key="1">
    <citation type="journal article" date="2014" name="Nat. Commun.">
        <title>Klebsormidium flaccidum genome reveals primary factors for plant terrestrial adaptation.</title>
        <authorList>
            <person name="Hori K."/>
            <person name="Maruyama F."/>
            <person name="Fujisawa T."/>
            <person name="Togashi T."/>
            <person name="Yamamoto N."/>
            <person name="Seo M."/>
            <person name="Sato S."/>
            <person name="Yamada T."/>
            <person name="Mori H."/>
            <person name="Tajima N."/>
            <person name="Moriyama T."/>
            <person name="Ikeuchi M."/>
            <person name="Watanabe M."/>
            <person name="Wada H."/>
            <person name="Kobayashi K."/>
            <person name="Saito M."/>
            <person name="Masuda T."/>
            <person name="Sasaki-Sekimoto Y."/>
            <person name="Mashiguchi K."/>
            <person name="Awai K."/>
            <person name="Shimojima M."/>
            <person name="Masuda S."/>
            <person name="Iwai M."/>
            <person name="Nobusawa T."/>
            <person name="Narise T."/>
            <person name="Kondo S."/>
            <person name="Saito H."/>
            <person name="Sato R."/>
            <person name="Murakawa M."/>
            <person name="Ihara Y."/>
            <person name="Oshima-Yamada Y."/>
            <person name="Ohtaka K."/>
            <person name="Satoh M."/>
            <person name="Sonobe K."/>
            <person name="Ishii M."/>
            <person name="Ohtani R."/>
            <person name="Kanamori-Sato M."/>
            <person name="Honoki R."/>
            <person name="Miyazaki D."/>
            <person name="Mochizuki H."/>
            <person name="Umetsu J."/>
            <person name="Higashi K."/>
            <person name="Shibata D."/>
            <person name="Kamiya Y."/>
            <person name="Sato N."/>
            <person name="Nakamura Y."/>
            <person name="Tabata S."/>
            <person name="Ida S."/>
            <person name="Kurokawa K."/>
            <person name="Ohta H."/>
        </authorList>
    </citation>
    <scope>NUCLEOTIDE SEQUENCE [LARGE SCALE GENOMIC DNA]</scope>
    <source>
        <strain evidence="10 11">NIES-2285</strain>
    </source>
</reference>
<feature type="compositionally biased region" description="Polar residues" evidence="7">
    <location>
        <begin position="1341"/>
        <end position="1350"/>
    </location>
</feature>
<feature type="compositionally biased region" description="Low complexity" evidence="7">
    <location>
        <begin position="2318"/>
        <end position="2354"/>
    </location>
</feature>
<dbReference type="GO" id="GO:0007030">
    <property type="term" value="P:Golgi organization"/>
    <property type="evidence" value="ECO:0000318"/>
    <property type="project" value="GO_Central"/>
</dbReference>
<feature type="region of interest" description="Disordered" evidence="7">
    <location>
        <begin position="1040"/>
        <end position="1097"/>
    </location>
</feature>
<keyword evidence="6" id="KW-0333">Golgi apparatus</keyword>
<feature type="compositionally biased region" description="Polar residues" evidence="7">
    <location>
        <begin position="836"/>
        <end position="852"/>
    </location>
</feature>
<comment type="subcellular location">
    <subcellularLocation>
        <location evidence="1">Endoplasmic reticulum</location>
    </subcellularLocation>
    <subcellularLocation>
        <location evidence="6">Golgi apparatus membrane</location>
    </subcellularLocation>
</comment>
<sequence length="2673" mass="272455">MAGKKKKGAGGPSVSPRSPKPVAKGPRSTAAASDDQERSKELEAAPLQSGPAEETVVAEPPSVVASPSQKVRRKKVDNGDDAGGLKPQQAHEVPDRVEEKHAPIEPSVDVSQGADETPLASSSGEGFDLDSEPPASGAPEADANADHNNGMLGEELMTGGVSEASIVNALGGESAGIEDPERRGPDGSSSNVEEEVSGPASAGGPMEGVSSTQVDPNGYTRLAHTAVISQEDGGLEGADVTDGGAGTTGDSGGIDVVSGKEEGMQNGVLEGGLSVGAEPIETTPLLSNLLGAGLDGGADGEASESVVRVSEALSATLSREDNSEPKEGAAFLAVVTGDDAGQNTSSIDEAAAAPSTNQPALPVLQFANQAETLPSLPTALPMQTPSIAPEPALTPQTASLPNPPKPETSETLGPSPPPAVPQFFSPPRVSLSVASADDDTAFFEQLLEDSDEDEVTSSAMSSLPLGQGVARPQLGGASAGPPPEQGSTAMHSFSTPPRAPHAVSLPQVHVTEHPPAVSPGPIPFGPVSPPELAHFTQHGQGLGQDYGSADGEPKAEGHSIEKAAGAFGSGIQLGETGAAVESSATGPAPVPPQIGIAPPQIAMPPPMQTSPGQNAGSWNFPTPRGEEDVDFFASATPSGVQPQQEQQGVPSSPLPSFPSVDWQQPSSQAGGHFPSAWPHEAHPPNAGGVQPAFQPGGHFPNAWPQEPVRPQPFGAAFSPQEDDVSFFNQDTPKDSQAKAIHPPPPFSNGPFSDAQPQPIAPAHFPTRPQETVSMPSFGFPSPGGDEGALFFEQAAATPPAISTPPPHFLSQPPLQSPSPDLPTLAPPSHIPGPVPSSFQGPANDKTGTSDLPSDTARGDSDAPWIPADASQSDSNPFLGASTVATAPSDAAPGFPNPFLGDLDASRPVSDVVSGGADASAGVQHGPTAVSDAAAVVATATVAAVATAVSSFDFGAVGDDGDVSFFESIGGQEESGGFGGSSAHGGLASSGTLGAAVAPAFDSQVSQLGDQAQYPAGQPYDSSQYWSDQYNQTYDWSQYQQPEGAYSHPSPSTAPQQAAYSHHQEGSYAQPAPSSSPEQGAYSHSQGGAYAQSAPNPAANGSYDPSGYYAPNYDPSASWYGAQGGGTWQAQGSSTWQAQGGDSWHAQGGDTWQQQAAGSQEWGTGAQHVDPEQFFEQIGGQPEPVHDGVPTGLDSLLPGSDGPKSPLQSQAAETALGESEPETLHDLGEGPVPTQESSQESFSPQESQSQPPPQSELFSPGQPEYPPQPNPFSAPSFTPGQAPFSPPSESQFPPEASAVHSAPFFEQHAPPQYGPPVTDFTPHPQRTHSHSALPPRPPGHSRSASATSQTGSEHDWAAGNFSHEPAPAFTPRPPFMPQPSVPAGVNFFQPPKQSGPAFIPAQQEFGGAGFGGGWAQHTAVPRSTAEAMQTSVGRPPCSVAAFGFGGKLIVLRPGGGVQFGSDMTPPGPSFGAVQSSLQIHPLSQVVASNSADGGKGVGSIYFDALGKRAYAGPLAGGHTAAKDLAKWLDERMARCREEETDHQGNPESLRLLYGLLKVAAQHYGKLRAVAASAGGQEKGAAGPEAALAALLSSPEQPTAASSWGVAKTTDSDPLQHQPLEQDLKRTATEMQRLLVAGNRKEALACAKQGQLWGPALVLARQLGDKVFCETVGEMAQRQFCLGTPLRTLHLLLAQQPAEVFAGKKMPAQGDSPMAGGPQPAPGVDQGDGLGSMLDQWQDNLAILAANRAAGDDKVITHLGDSLWRTRGEVAAAHMCYLVAELQPEGFSGTSRVCLVGADQYKYPRTFATPEAIQRTELYEHAKMLGNPQFVLPSFQPYKLLYAAMLAEAGKTAEALRYCQLVLKTLRAGGRSPDVEAIRQGATVLEDRLQNHVRSGAATSSAKVLSGLFKAVDWGIKGIMGGMPAGGSRPTSPAVKEEGAAASPVPSWGVGHVAGPVGNYTFSASGSGNSFAAAGNGMAGTTSGAFLVGHQWAAQVQDPAQQWGENVAALAPPQSEQPPAWGQGEGFYVPPENKQPQQQWGVTPASNASWQPGVPPGGENLHSGRPPVNGQSAWSVSPAAGGGVNIEDAERGGSALSSRPPTPGQSQSWNPSPAVSSGSRPSSPVGQTQSQQWGVQPGGDPFSGGQWAAQGAPLISSYENQAVASTAESGVSKPPTPRKEEKGDGGNDDRRKSPHRSASEPDFAKSGKASAAAEGDKDSGPKSVGGGSSPVRKNAPWGGGFLRAGSGIWGGLKNSLSSVVPVGGGSGNQAKLGDKNKFYYDEKRKKWVLEGEPEPEEEAPLPPPPTAFGSGGPNAGSVDSAKAPPGAGASSQPPPGVAGQPPASQGGTAPLAAGGLAPPPAVPNFSARGRTGVRSRYVDTFNKGGAAAGSAAKGLSLPAARPPVPAPMKFFVPPPAPLGTIPDSESESDPPDQPNSSANPSDPPLGPQSREPPAPNGFQPAESSKPPLPHGHRRSHSSETSGHPPLPPGVSHSAGGAGGPPKAHARSASQPLPPTFMIPGPPVSSSAASGESGSEFAEPGRHDSGPASIPGGYSFALGGGGESTSQGWEGYSGGGEGNQQFWTPPQGASVQADVSSSNFGMPPPPDIGSAGSLQTGPGVWGAGGATAPNVLGGTPSGQEGSFFDSLGTASVTAGHVSGESHAREHEVDEMTDVEL</sequence>
<feature type="compositionally biased region" description="Pro residues" evidence="7">
    <location>
        <begin position="2439"/>
        <end position="2453"/>
    </location>
</feature>
<feature type="compositionally biased region" description="Pro residues" evidence="7">
    <location>
        <begin position="2398"/>
        <end position="2415"/>
    </location>
</feature>
<dbReference type="Proteomes" id="UP000054558">
    <property type="component" value="Unassembled WGS sequence"/>
</dbReference>
<evidence type="ECO:0000256" key="3">
    <source>
        <dbReference type="ARBA" id="ARBA00022448"/>
    </source>
</evidence>
<evidence type="ECO:0000259" key="9">
    <source>
        <dbReference type="Pfam" id="PF12932"/>
    </source>
</evidence>
<evidence type="ECO:0000256" key="6">
    <source>
        <dbReference type="RuleBase" id="RU364101"/>
    </source>
</evidence>
<feature type="region of interest" description="Disordered" evidence="7">
    <location>
        <begin position="2010"/>
        <end position="2367"/>
    </location>
</feature>
<feature type="compositionally biased region" description="Basic and acidic residues" evidence="7">
    <location>
        <begin position="2175"/>
        <end position="2203"/>
    </location>
</feature>
<feature type="region of interest" description="Disordered" evidence="7">
    <location>
        <begin position="376"/>
        <end position="425"/>
    </location>
</feature>
<feature type="compositionally biased region" description="Low complexity" evidence="7">
    <location>
        <begin position="1234"/>
        <end position="1261"/>
    </location>
</feature>
<dbReference type="CDD" id="cd09233">
    <property type="entry name" value="ACE1-Sec16-like"/>
    <property type="match status" value="1"/>
</dbReference>
<dbReference type="PANTHER" id="PTHR13402:SF6">
    <property type="entry name" value="SECRETORY 16, ISOFORM I"/>
    <property type="match status" value="1"/>
</dbReference>
<feature type="compositionally biased region" description="Basic and acidic residues" evidence="7">
    <location>
        <begin position="2656"/>
        <end position="2666"/>
    </location>
</feature>
<comment type="similarity">
    <text evidence="2 6">Belongs to the SEC16 family.</text>
</comment>
<dbReference type="GO" id="GO:0016192">
    <property type="term" value="P:vesicle-mediated transport"/>
    <property type="evidence" value="ECO:0007669"/>
    <property type="project" value="UniProtKB-KW"/>
</dbReference>
<feature type="compositionally biased region" description="Polar residues" evidence="7">
    <location>
        <begin position="2032"/>
        <end position="2048"/>
    </location>
</feature>
<dbReference type="OrthoDB" id="8918678at2759"/>
<feature type="compositionally biased region" description="Low complexity" evidence="7">
    <location>
        <begin position="2382"/>
        <end position="2397"/>
    </location>
</feature>
<feature type="region of interest" description="Disordered" evidence="7">
    <location>
        <begin position="2382"/>
        <end position="2673"/>
    </location>
</feature>
<feature type="compositionally biased region" description="Polar residues" evidence="7">
    <location>
        <begin position="485"/>
        <end position="495"/>
    </location>
</feature>
<feature type="region of interest" description="Disordered" evidence="7">
    <location>
        <begin position="636"/>
        <end position="881"/>
    </location>
</feature>
<feature type="compositionally biased region" description="Gly residues" evidence="7">
    <location>
        <begin position="2235"/>
        <end position="2248"/>
    </location>
</feature>
<feature type="compositionally biased region" description="Basic and acidic residues" evidence="7">
    <location>
        <begin position="2270"/>
        <end position="2287"/>
    </location>
</feature>
<keyword evidence="11" id="KW-1185">Reference proteome</keyword>
<feature type="compositionally biased region" description="Polar residues" evidence="7">
    <location>
        <begin position="1071"/>
        <end position="1085"/>
    </location>
</feature>
<feature type="compositionally biased region" description="Polar residues" evidence="7">
    <location>
        <begin position="2093"/>
        <end position="2108"/>
    </location>
</feature>
<feature type="compositionally biased region" description="Polar residues" evidence="7">
    <location>
        <begin position="2576"/>
        <end position="2597"/>
    </location>
</feature>
<feature type="compositionally biased region" description="Pro residues" evidence="7">
    <location>
        <begin position="516"/>
        <end position="529"/>
    </location>
</feature>
<feature type="compositionally biased region" description="Low complexity" evidence="7">
    <location>
        <begin position="637"/>
        <end position="651"/>
    </location>
</feature>
<evidence type="ECO:0000259" key="8">
    <source>
        <dbReference type="Pfam" id="PF12931"/>
    </source>
</evidence>
<dbReference type="GO" id="GO:0000139">
    <property type="term" value="C:Golgi membrane"/>
    <property type="evidence" value="ECO:0007669"/>
    <property type="project" value="UniProtKB-SubCell"/>
</dbReference>
<keyword evidence="5 6" id="KW-0931">ER-Golgi transport</keyword>
<feature type="compositionally biased region" description="Low complexity" evidence="7">
    <location>
        <begin position="2109"/>
        <end position="2124"/>
    </location>
</feature>
<feature type="compositionally biased region" description="Pro residues" evidence="7">
    <location>
        <begin position="1367"/>
        <end position="1379"/>
    </location>
</feature>
<dbReference type="Pfam" id="PF12932">
    <property type="entry name" value="Sec16"/>
    <property type="match status" value="1"/>
</dbReference>
<dbReference type="InterPro" id="IPR024340">
    <property type="entry name" value="Sec16_CCD"/>
</dbReference>
<dbReference type="Pfam" id="PF12931">
    <property type="entry name" value="TPR_Sec16"/>
    <property type="match status" value="1"/>
</dbReference>
<feature type="region of interest" description="Disordered" evidence="7">
    <location>
        <begin position="450"/>
        <end position="557"/>
    </location>
</feature>
<keyword evidence="6" id="KW-0472">Membrane</keyword>
<feature type="compositionally biased region" description="Low complexity" evidence="7">
    <location>
        <begin position="1280"/>
        <end position="1296"/>
    </location>
</feature>
<dbReference type="Gene3D" id="1.25.40.1030">
    <property type="match status" value="1"/>
</dbReference>
<feature type="region of interest" description="Disordered" evidence="7">
    <location>
        <begin position="1"/>
        <end position="217"/>
    </location>
</feature>
<dbReference type="GO" id="GO:0070971">
    <property type="term" value="C:endoplasmic reticulum exit site"/>
    <property type="evidence" value="ECO:0000318"/>
    <property type="project" value="GO_Central"/>
</dbReference>
<name>A0A1Y1HNF7_KLENI</name>
<dbReference type="EMBL" id="DF236963">
    <property type="protein sequence ID" value="GAQ78521.1"/>
    <property type="molecule type" value="Genomic_DNA"/>
</dbReference>
<feature type="domain" description="Sec16 central conserved" evidence="9">
    <location>
        <begin position="1437"/>
        <end position="1563"/>
    </location>
</feature>
<protein>
    <recommendedName>
        <fullName evidence="6">Protein transport protein sec16</fullName>
    </recommendedName>
</protein>
<keyword evidence="3 6" id="KW-0813">Transport</keyword>
<dbReference type="OMA" id="FMSFADQ"/>
<evidence type="ECO:0000256" key="7">
    <source>
        <dbReference type="SAM" id="MobiDB-lite"/>
    </source>
</evidence>
<feature type="compositionally biased region" description="Basic and acidic residues" evidence="7">
    <location>
        <begin position="92"/>
        <end position="103"/>
    </location>
</feature>
<dbReference type="InterPro" id="IPR024298">
    <property type="entry name" value="Sec16_Sec23-bd"/>
</dbReference>
<feature type="compositionally biased region" description="Pro residues" evidence="7">
    <location>
        <begin position="1262"/>
        <end position="1271"/>
    </location>
</feature>
<feature type="compositionally biased region" description="Low complexity" evidence="7">
    <location>
        <begin position="2521"/>
        <end position="2535"/>
    </location>
</feature>
<feature type="compositionally biased region" description="Pro residues" evidence="7">
    <location>
        <begin position="814"/>
        <end position="834"/>
    </location>
</feature>
<keyword evidence="4 6" id="KW-0256">Endoplasmic reticulum</keyword>
<feature type="compositionally biased region" description="Low complexity" evidence="7">
    <location>
        <begin position="51"/>
        <end position="68"/>
    </location>
</feature>
<feature type="region of interest" description="Disordered" evidence="7">
    <location>
        <begin position="1123"/>
        <end position="1380"/>
    </location>
</feature>
<proteinExistence type="inferred from homology"/>
<feature type="region of interest" description="Disordered" evidence="7">
    <location>
        <begin position="230"/>
        <end position="250"/>
    </location>
</feature>
<evidence type="ECO:0000256" key="5">
    <source>
        <dbReference type="ARBA" id="ARBA00022892"/>
    </source>
</evidence>
<dbReference type="PANTHER" id="PTHR13402">
    <property type="entry name" value="RGPR-RELATED"/>
    <property type="match status" value="1"/>
</dbReference>
<evidence type="ECO:0000256" key="1">
    <source>
        <dbReference type="ARBA" id="ARBA00004240"/>
    </source>
</evidence>
<organism evidence="10 11">
    <name type="scientific">Klebsormidium nitens</name>
    <name type="common">Green alga</name>
    <name type="synonym">Ulothrix nitens</name>
    <dbReference type="NCBI Taxonomy" id="105231"/>
    <lineage>
        <taxon>Eukaryota</taxon>
        <taxon>Viridiplantae</taxon>
        <taxon>Streptophyta</taxon>
        <taxon>Klebsormidiophyceae</taxon>
        <taxon>Klebsormidiales</taxon>
        <taxon>Klebsormidiaceae</taxon>
        <taxon>Klebsormidium</taxon>
    </lineage>
</organism>
<evidence type="ECO:0000256" key="2">
    <source>
        <dbReference type="ARBA" id="ARBA00005927"/>
    </source>
</evidence>
<evidence type="ECO:0000313" key="11">
    <source>
        <dbReference type="Proteomes" id="UP000054558"/>
    </source>
</evidence>
<accession>A0A1Y1HNF7</accession>
<keyword evidence="6" id="KW-0653">Protein transport</keyword>
<feature type="compositionally biased region" description="Polar residues" evidence="7">
    <location>
        <begin position="2155"/>
        <end position="2167"/>
    </location>
</feature>
<dbReference type="STRING" id="105231.A0A1Y1HNF7"/>
<dbReference type="GO" id="GO:0015031">
    <property type="term" value="P:protein transport"/>
    <property type="evidence" value="ECO:0007669"/>
    <property type="project" value="UniProtKB-KW"/>
</dbReference>
<gene>
    <name evidence="10" type="ORF">KFL_000140410</name>
</gene>
<feature type="compositionally biased region" description="Polar residues" evidence="7">
    <location>
        <begin position="1149"/>
        <end position="1161"/>
    </location>
</feature>
<feature type="compositionally biased region" description="Polar residues" evidence="7">
    <location>
        <begin position="1048"/>
        <end position="1058"/>
    </location>
</feature>